<evidence type="ECO:0000313" key="18">
    <source>
        <dbReference type="RefSeq" id="XP_030749198.1"/>
    </source>
</evidence>
<evidence type="ECO:0000313" key="20">
    <source>
        <dbReference type="RefSeq" id="XP_030761216.1"/>
    </source>
</evidence>
<evidence type="ECO:0000256" key="10">
    <source>
        <dbReference type="ARBA" id="ARBA00023242"/>
    </source>
</evidence>
<evidence type="ECO:0000256" key="4">
    <source>
        <dbReference type="ARBA" id="ARBA00006958"/>
    </source>
</evidence>
<evidence type="ECO:0000256" key="7">
    <source>
        <dbReference type="ARBA" id="ARBA00022722"/>
    </source>
</evidence>
<gene>
    <name evidence="15 16" type="primary">LOC115876526</name>
    <name evidence="17 18" type="synonym">LOC115877177</name>
    <name evidence="19 20" type="synonym">LOC115886265</name>
</gene>
<dbReference type="GO" id="GO:0046872">
    <property type="term" value="F:metal ion binding"/>
    <property type="evidence" value="ECO:0007669"/>
    <property type="project" value="UniProtKB-KW"/>
</dbReference>
<dbReference type="RefSeq" id="XP_030749198.1">
    <property type="nucleotide sequence ID" value="XM_030893338.1"/>
</dbReference>
<evidence type="ECO:0000256" key="6">
    <source>
        <dbReference type="ARBA" id="ARBA00022490"/>
    </source>
</evidence>
<dbReference type="RefSeq" id="XP_030748196.1">
    <property type="nucleotide sequence ID" value="XM_030892336.1"/>
</dbReference>
<evidence type="ECO:0000256" key="11">
    <source>
        <dbReference type="ARBA" id="ARBA00030126"/>
    </source>
</evidence>
<evidence type="ECO:0000256" key="9">
    <source>
        <dbReference type="ARBA" id="ARBA00022801"/>
    </source>
</evidence>
<comment type="function">
    <text evidence="12">Transposase-derived protein that may have nuclease activity. Does not have transposase activity.</text>
</comment>
<evidence type="ECO:0000256" key="1">
    <source>
        <dbReference type="ARBA" id="ARBA00001968"/>
    </source>
</evidence>
<evidence type="ECO:0000256" key="3">
    <source>
        <dbReference type="ARBA" id="ARBA00004496"/>
    </source>
</evidence>
<dbReference type="Proteomes" id="UP000504635">
    <property type="component" value="Unplaced"/>
</dbReference>
<evidence type="ECO:0000313" key="14">
    <source>
        <dbReference type="Proteomes" id="UP000504635"/>
    </source>
</evidence>
<dbReference type="KEGG" id="soy:115876526"/>
<dbReference type="InterPro" id="IPR045249">
    <property type="entry name" value="HARBI1-like"/>
</dbReference>
<dbReference type="GeneID" id="115876526"/>
<accession>A0A6J2XAK7</accession>
<organism evidence="14 15">
    <name type="scientific">Sitophilus oryzae</name>
    <name type="common">Rice weevil</name>
    <name type="synonym">Curculio oryzae</name>
    <dbReference type="NCBI Taxonomy" id="7048"/>
    <lineage>
        <taxon>Eukaryota</taxon>
        <taxon>Metazoa</taxon>
        <taxon>Ecdysozoa</taxon>
        <taxon>Arthropoda</taxon>
        <taxon>Hexapoda</taxon>
        <taxon>Insecta</taxon>
        <taxon>Pterygota</taxon>
        <taxon>Neoptera</taxon>
        <taxon>Endopterygota</taxon>
        <taxon>Coleoptera</taxon>
        <taxon>Polyphaga</taxon>
        <taxon>Cucujiformia</taxon>
        <taxon>Curculionidae</taxon>
        <taxon>Dryophthorinae</taxon>
        <taxon>Sitophilus</taxon>
    </lineage>
</organism>
<dbReference type="GO" id="GO:0004518">
    <property type="term" value="F:nuclease activity"/>
    <property type="evidence" value="ECO:0007669"/>
    <property type="project" value="UniProtKB-KW"/>
</dbReference>
<dbReference type="PRINTS" id="PR02086">
    <property type="entry name" value="PUTNUCHARBI1"/>
</dbReference>
<protein>
    <recommendedName>
        <fullName evidence="5">Putative nuclease HARBI1</fullName>
    </recommendedName>
    <alternativeName>
        <fullName evidence="11">Harbinger transposase-derived nuclease</fullName>
    </alternativeName>
</protein>
<comment type="subcellular location">
    <subcellularLocation>
        <location evidence="3">Cytoplasm</location>
    </subcellularLocation>
    <subcellularLocation>
        <location evidence="2">Nucleus</location>
    </subcellularLocation>
</comment>
<dbReference type="Pfam" id="PF13359">
    <property type="entry name" value="DDE_Tnp_4"/>
    <property type="match status" value="1"/>
</dbReference>
<dbReference type="RefSeq" id="XP_030748197.1">
    <property type="nucleotide sequence ID" value="XM_030892337.1"/>
</dbReference>
<keyword evidence="9" id="KW-0378">Hydrolase</keyword>
<evidence type="ECO:0000313" key="15">
    <source>
        <dbReference type="RefSeq" id="XP_030748196.1"/>
    </source>
</evidence>
<name>A0A6J2XAK7_SITOR</name>
<dbReference type="KEGG" id="soy:115877177"/>
<comment type="cofactor">
    <cofactor evidence="1">
        <name>a divalent metal cation</name>
        <dbReference type="ChEBI" id="CHEBI:60240"/>
    </cofactor>
</comment>
<proteinExistence type="inferred from homology"/>
<evidence type="ECO:0000259" key="13">
    <source>
        <dbReference type="Pfam" id="PF13359"/>
    </source>
</evidence>
<dbReference type="InterPro" id="IPR026103">
    <property type="entry name" value="HARBI1_animal"/>
</dbReference>
<comment type="similarity">
    <text evidence="4">Belongs to the HARBI1 family.</text>
</comment>
<keyword evidence="14" id="KW-1185">Reference proteome</keyword>
<dbReference type="PANTHER" id="PTHR22930">
    <property type="match status" value="1"/>
</dbReference>
<evidence type="ECO:0000256" key="2">
    <source>
        <dbReference type="ARBA" id="ARBA00004123"/>
    </source>
</evidence>
<evidence type="ECO:0000313" key="16">
    <source>
        <dbReference type="RefSeq" id="XP_030748197.1"/>
    </source>
</evidence>
<keyword evidence="7" id="KW-0540">Nuclease</keyword>
<dbReference type="InterPro" id="IPR027806">
    <property type="entry name" value="HARBI1_dom"/>
</dbReference>
<dbReference type="PANTHER" id="PTHR22930:SF85">
    <property type="entry name" value="GH03217P-RELATED"/>
    <property type="match status" value="1"/>
</dbReference>
<evidence type="ECO:0000313" key="19">
    <source>
        <dbReference type="RefSeq" id="XP_030761215.1"/>
    </source>
</evidence>
<keyword evidence="6" id="KW-0963">Cytoplasm</keyword>
<dbReference type="AlphaFoldDB" id="A0A6J2XAK7"/>
<sequence length="366" mass="42699">MSGFSSSDASEFSQMSETDSDLEIMLEERIRPKNQTFFEQIVPQFNDKEHIEHFRVSKDVAADIAVRFENSEYYKWQLGPHEKLTSLKQTHIFLWFAGHQSASFRDVADRFNICISSLHKVVKRMTYFLSNLAPEIIIWPNNERQADIERYFRQKNGYPGIIGAIDGTHIRIDKPLEDPDSYINRKGYYSIQAQLVCDHQLKITNLFVGYPGSVHDARVFRTSDLFNSLQEKCNEFHILGDSAYPLMYNLMTPFPDRGMLTRNQINYNVQHSSNRICIEHCNGLLKQKWRQLYHIKLRDIRTIVHFIRACCVLHNLGLNDNFLYIEGDNNLEANENNVNLFDIQDAAEHANQDAVQKRNMIVNTLE</sequence>
<dbReference type="OrthoDB" id="6609348at2759"/>
<evidence type="ECO:0000256" key="12">
    <source>
        <dbReference type="ARBA" id="ARBA00045850"/>
    </source>
</evidence>
<evidence type="ECO:0000256" key="5">
    <source>
        <dbReference type="ARBA" id="ARBA00015519"/>
    </source>
</evidence>
<dbReference type="GO" id="GO:0005737">
    <property type="term" value="C:cytoplasm"/>
    <property type="evidence" value="ECO:0007669"/>
    <property type="project" value="UniProtKB-SubCell"/>
</dbReference>
<evidence type="ECO:0000313" key="17">
    <source>
        <dbReference type="RefSeq" id="XP_030749197.1"/>
    </source>
</evidence>
<dbReference type="KEGG" id="soy:115886265"/>
<evidence type="ECO:0000256" key="8">
    <source>
        <dbReference type="ARBA" id="ARBA00022723"/>
    </source>
</evidence>
<keyword evidence="8" id="KW-0479">Metal-binding</keyword>
<reference evidence="15 16" key="1">
    <citation type="submission" date="2025-04" db="UniProtKB">
        <authorList>
            <consortium name="RefSeq"/>
        </authorList>
    </citation>
    <scope>IDENTIFICATION</scope>
    <source>
        <tissue evidence="15 16">Gonads</tissue>
    </source>
</reference>
<feature type="domain" description="DDE Tnp4" evidence="13">
    <location>
        <begin position="165"/>
        <end position="315"/>
    </location>
</feature>
<dbReference type="RefSeq" id="XP_030749197.1">
    <property type="nucleotide sequence ID" value="XM_030893337.1"/>
</dbReference>
<dbReference type="GO" id="GO:0016787">
    <property type="term" value="F:hydrolase activity"/>
    <property type="evidence" value="ECO:0007669"/>
    <property type="project" value="UniProtKB-KW"/>
</dbReference>
<dbReference type="RefSeq" id="XP_030761216.1">
    <property type="nucleotide sequence ID" value="XM_030905356.1"/>
</dbReference>
<dbReference type="RefSeq" id="XP_030761215.1">
    <property type="nucleotide sequence ID" value="XM_030905355.1"/>
</dbReference>
<keyword evidence="10" id="KW-0539">Nucleus</keyword>
<dbReference type="GO" id="GO:0005634">
    <property type="term" value="C:nucleus"/>
    <property type="evidence" value="ECO:0007669"/>
    <property type="project" value="UniProtKB-SubCell"/>
</dbReference>